<dbReference type="PANTHER" id="PTHR38593:SF1">
    <property type="entry name" value="BLR2558 PROTEIN"/>
    <property type="match status" value="1"/>
</dbReference>
<dbReference type="AlphaFoldDB" id="V8QWU8"/>
<keyword evidence="5" id="KW-1185">Reference proteome</keyword>
<feature type="region of interest" description="Disordered" evidence="1">
    <location>
        <begin position="25"/>
        <end position="47"/>
    </location>
</feature>
<proteinExistence type="predicted"/>
<dbReference type="eggNOG" id="COG3652">
    <property type="taxonomic scope" value="Bacteria"/>
</dbReference>
<name>V8QWU8_9BURK</name>
<comment type="caution">
    <text evidence="4">The sequence shown here is derived from an EMBL/GenBank/DDBJ whole genome shotgun (WGS) entry which is preliminary data.</text>
</comment>
<dbReference type="RefSeq" id="WP_024003284.1">
    <property type="nucleotide sequence ID" value="NZ_KI650979.1"/>
</dbReference>
<reference evidence="4 5" key="1">
    <citation type="journal article" date="2014" name="Genome Announc.">
        <title>Draft Genome Sequence of Advenella kashmirensis Strain W13003, a Polycyclic Aromatic Hydrocarbon-Degrading Bacterium.</title>
        <authorList>
            <person name="Wang X."/>
            <person name="Jin D."/>
            <person name="Zhou L."/>
            <person name="Wu L."/>
            <person name="An W."/>
            <person name="Zhao L."/>
        </authorList>
    </citation>
    <scope>NUCLEOTIDE SEQUENCE [LARGE SCALE GENOMIC DNA]</scope>
    <source>
        <strain evidence="4 5">W13003</strain>
    </source>
</reference>
<dbReference type="Pfam" id="PF13628">
    <property type="entry name" value="DUF4142"/>
    <property type="match status" value="1"/>
</dbReference>
<dbReference type="PANTHER" id="PTHR38593">
    <property type="entry name" value="BLR2558 PROTEIN"/>
    <property type="match status" value="1"/>
</dbReference>
<evidence type="ECO:0000313" key="5">
    <source>
        <dbReference type="Proteomes" id="UP000018733"/>
    </source>
</evidence>
<organism evidence="4 5">
    <name type="scientific">Advenella kashmirensis W13003</name>
    <dbReference type="NCBI Taxonomy" id="1424334"/>
    <lineage>
        <taxon>Bacteria</taxon>
        <taxon>Pseudomonadati</taxon>
        <taxon>Pseudomonadota</taxon>
        <taxon>Betaproteobacteria</taxon>
        <taxon>Burkholderiales</taxon>
        <taxon>Alcaligenaceae</taxon>
    </lineage>
</organism>
<evidence type="ECO:0000259" key="3">
    <source>
        <dbReference type="Pfam" id="PF13628"/>
    </source>
</evidence>
<dbReference type="InterPro" id="IPR012347">
    <property type="entry name" value="Ferritin-like"/>
</dbReference>
<feature type="chain" id="PRO_5004771810" description="DUF4142 domain-containing protein" evidence="2">
    <location>
        <begin position="24"/>
        <end position="191"/>
    </location>
</feature>
<dbReference type="OrthoDB" id="118677at2"/>
<gene>
    <name evidence="4" type="ORF">W822_01070</name>
</gene>
<dbReference type="Proteomes" id="UP000018733">
    <property type="component" value="Unassembled WGS sequence"/>
</dbReference>
<dbReference type="InterPro" id="IPR025419">
    <property type="entry name" value="DUF4142"/>
</dbReference>
<keyword evidence="2" id="KW-0732">Signal</keyword>
<dbReference type="Gene3D" id="1.20.1260.10">
    <property type="match status" value="1"/>
</dbReference>
<feature type="signal peptide" evidence="2">
    <location>
        <begin position="1"/>
        <end position="23"/>
    </location>
</feature>
<dbReference type="PATRIC" id="fig|1424334.3.peg.225"/>
<dbReference type="EMBL" id="AYXT01000001">
    <property type="protein sequence ID" value="ETF03833.1"/>
    <property type="molecule type" value="Genomic_DNA"/>
</dbReference>
<feature type="domain" description="DUF4142" evidence="3">
    <location>
        <begin position="48"/>
        <end position="183"/>
    </location>
</feature>
<dbReference type="HOGENOM" id="CLU_079636_1_0_4"/>
<evidence type="ECO:0000256" key="2">
    <source>
        <dbReference type="SAM" id="SignalP"/>
    </source>
</evidence>
<evidence type="ECO:0000256" key="1">
    <source>
        <dbReference type="SAM" id="MobiDB-lite"/>
    </source>
</evidence>
<protein>
    <recommendedName>
        <fullName evidence="3">DUF4142 domain-containing protein</fullName>
    </recommendedName>
</protein>
<accession>V8QWU8</accession>
<evidence type="ECO:0000313" key="4">
    <source>
        <dbReference type="EMBL" id="ETF03833.1"/>
    </source>
</evidence>
<dbReference type="STRING" id="1424334.W822_01070"/>
<sequence>MLRIPMKALLLSTLFVVPITASAQSTNPATDMSPNTETKSTKDNLSGSDESFFTKAAEAGLAEIEGAKLAQQKASTSEVKDFAARMITDHTKVSEELKALAIKKGVTLPTEPSLIQKGEIKALSLLDDKFDENYVDRMAVSAHESTITLFKDTVKDSKDADIKAFAQKTLPALESHLDMAKKLHPTVSKTK</sequence>